<keyword evidence="7" id="KW-0812">Transmembrane</keyword>
<dbReference type="Proteomes" id="UP000694865">
    <property type="component" value="Unplaced"/>
</dbReference>
<keyword evidence="7" id="KW-0472">Membrane</keyword>
<dbReference type="Gene3D" id="1.10.630.10">
    <property type="entry name" value="Cytochrome P450"/>
    <property type="match status" value="1"/>
</dbReference>
<evidence type="ECO:0000256" key="7">
    <source>
        <dbReference type="SAM" id="Phobius"/>
    </source>
</evidence>
<dbReference type="Pfam" id="PF00067">
    <property type="entry name" value="p450"/>
    <property type="match status" value="1"/>
</dbReference>
<reference evidence="9" key="1">
    <citation type="submission" date="2025-08" db="UniProtKB">
        <authorList>
            <consortium name="RefSeq"/>
        </authorList>
    </citation>
    <scope>IDENTIFICATION</scope>
    <source>
        <tissue evidence="9">Testes</tissue>
    </source>
</reference>
<keyword evidence="5" id="KW-0408">Iron</keyword>
<evidence type="ECO:0000313" key="9">
    <source>
        <dbReference type="RefSeq" id="XP_006811123.1"/>
    </source>
</evidence>
<keyword evidence="4" id="KW-0560">Oxidoreductase</keyword>
<keyword evidence="3" id="KW-0479">Metal-binding</keyword>
<organism evidence="8 9">
    <name type="scientific">Saccoglossus kowalevskii</name>
    <name type="common">Acorn worm</name>
    <dbReference type="NCBI Taxonomy" id="10224"/>
    <lineage>
        <taxon>Eukaryota</taxon>
        <taxon>Metazoa</taxon>
        <taxon>Hemichordata</taxon>
        <taxon>Enteropneusta</taxon>
        <taxon>Harrimaniidae</taxon>
        <taxon>Saccoglossus</taxon>
    </lineage>
</organism>
<keyword evidence="2" id="KW-0349">Heme</keyword>
<dbReference type="RefSeq" id="XP_006811123.1">
    <property type="nucleotide sequence ID" value="XM_006811060.1"/>
</dbReference>
<keyword evidence="6" id="KW-0503">Monooxygenase</keyword>
<dbReference type="PRINTS" id="PR00463">
    <property type="entry name" value="EP450I"/>
</dbReference>
<feature type="transmembrane region" description="Helical" evidence="7">
    <location>
        <begin position="12"/>
        <end position="33"/>
    </location>
</feature>
<sequence>MITYNLHHIFEILNTPTNVMLLLLVFIITYGLFSLRKPSGFPPGPMGYPFIGSMVDLLKEPHLTLMKYGIKYGDIFTIKIGSQPVIVLNSLDVIKEALVKKQNDFAGRPYFYTYLSDNYLSADSNLLDVNDGIRVKVEESAT</sequence>
<dbReference type="SUPFAM" id="SSF48264">
    <property type="entry name" value="Cytochrome P450"/>
    <property type="match status" value="1"/>
</dbReference>
<proteinExistence type="inferred from homology"/>
<dbReference type="InterPro" id="IPR001128">
    <property type="entry name" value="Cyt_P450"/>
</dbReference>
<dbReference type="PANTHER" id="PTHR24289">
    <property type="entry name" value="STEROID 17-ALPHA-HYDROXYLASE/17,20 LYASE"/>
    <property type="match status" value="1"/>
</dbReference>
<evidence type="ECO:0000256" key="2">
    <source>
        <dbReference type="ARBA" id="ARBA00022617"/>
    </source>
</evidence>
<keyword evidence="7" id="KW-1133">Transmembrane helix</keyword>
<comment type="similarity">
    <text evidence="1">Belongs to the cytochrome P450 family.</text>
</comment>
<evidence type="ECO:0000256" key="3">
    <source>
        <dbReference type="ARBA" id="ARBA00022723"/>
    </source>
</evidence>
<evidence type="ECO:0000313" key="8">
    <source>
        <dbReference type="Proteomes" id="UP000694865"/>
    </source>
</evidence>
<evidence type="ECO:0000256" key="4">
    <source>
        <dbReference type="ARBA" id="ARBA00023002"/>
    </source>
</evidence>
<evidence type="ECO:0000256" key="6">
    <source>
        <dbReference type="ARBA" id="ARBA00023033"/>
    </source>
</evidence>
<dbReference type="InterPro" id="IPR002401">
    <property type="entry name" value="Cyt_P450_E_grp-I"/>
</dbReference>
<dbReference type="PANTHER" id="PTHR24289:SF1">
    <property type="entry name" value="STEROID 17-ALPHA-HYDROXYLASE_17,20 LYASE"/>
    <property type="match status" value="1"/>
</dbReference>
<dbReference type="GeneID" id="102805023"/>
<dbReference type="InterPro" id="IPR036396">
    <property type="entry name" value="Cyt_P450_sf"/>
</dbReference>
<keyword evidence="8" id="KW-1185">Reference proteome</keyword>
<accession>A0ABM0LTN2</accession>
<protein>
    <submittedName>
        <fullName evidence="9">Cytochrome P450 1A1-like</fullName>
    </submittedName>
</protein>
<evidence type="ECO:0000256" key="5">
    <source>
        <dbReference type="ARBA" id="ARBA00023004"/>
    </source>
</evidence>
<gene>
    <name evidence="9" type="primary">LOC102805023</name>
</gene>
<name>A0ABM0LTN2_SACKO</name>
<evidence type="ECO:0000256" key="1">
    <source>
        <dbReference type="ARBA" id="ARBA00010617"/>
    </source>
</evidence>